<evidence type="ECO:0000256" key="1">
    <source>
        <dbReference type="SAM" id="MobiDB-lite"/>
    </source>
</evidence>
<feature type="compositionally biased region" description="Basic and acidic residues" evidence="1">
    <location>
        <begin position="186"/>
        <end position="199"/>
    </location>
</feature>
<feature type="region of interest" description="Disordered" evidence="1">
    <location>
        <begin position="70"/>
        <end position="120"/>
    </location>
</feature>
<name>A0AAU9MJV3_9ASTR</name>
<sequence>MLRRVDLQNSLLVQYLVSIDSTVSIGVLPSKGAEGSSKAAKVPKKKKQTEKPPTVVDEVSKEIILSKTGILKHTKKPAKRPHDSSVRSSVQESEIETTKQTQVDSSHTHSSQKGIKKIRKPQFNRRGVLFREVHVPVVPTSKKLQALDMAQKLQKKKSKHQDPLDQVTIEADNDSDSGRLDIQNDYSRHESPRRDSSLK</sequence>
<evidence type="ECO:0000313" key="3">
    <source>
        <dbReference type="Proteomes" id="UP001157418"/>
    </source>
</evidence>
<proteinExistence type="predicted"/>
<dbReference type="AlphaFoldDB" id="A0AAU9MJV3"/>
<evidence type="ECO:0000313" key="2">
    <source>
        <dbReference type="EMBL" id="CAH1424953.1"/>
    </source>
</evidence>
<feature type="compositionally biased region" description="Basic residues" evidence="1">
    <location>
        <begin position="70"/>
        <end position="79"/>
    </location>
</feature>
<feature type="region of interest" description="Disordered" evidence="1">
    <location>
        <begin position="27"/>
        <end position="55"/>
    </location>
</feature>
<accession>A0AAU9MJV3</accession>
<organism evidence="2 3">
    <name type="scientific">Lactuca virosa</name>
    <dbReference type="NCBI Taxonomy" id="75947"/>
    <lineage>
        <taxon>Eukaryota</taxon>
        <taxon>Viridiplantae</taxon>
        <taxon>Streptophyta</taxon>
        <taxon>Embryophyta</taxon>
        <taxon>Tracheophyta</taxon>
        <taxon>Spermatophyta</taxon>
        <taxon>Magnoliopsida</taxon>
        <taxon>eudicotyledons</taxon>
        <taxon>Gunneridae</taxon>
        <taxon>Pentapetalae</taxon>
        <taxon>asterids</taxon>
        <taxon>campanulids</taxon>
        <taxon>Asterales</taxon>
        <taxon>Asteraceae</taxon>
        <taxon>Cichorioideae</taxon>
        <taxon>Cichorieae</taxon>
        <taxon>Lactucinae</taxon>
        <taxon>Lactuca</taxon>
    </lineage>
</organism>
<protein>
    <submittedName>
        <fullName evidence="2">Uncharacterized protein</fullName>
    </submittedName>
</protein>
<gene>
    <name evidence="2" type="ORF">LVIROSA_LOCUS12123</name>
</gene>
<dbReference type="Proteomes" id="UP001157418">
    <property type="component" value="Unassembled WGS sequence"/>
</dbReference>
<dbReference type="EMBL" id="CAKMRJ010002073">
    <property type="protein sequence ID" value="CAH1424953.1"/>
    <property type="molecule type" value="Genomic_DNA"/>
</dbReference>
<feature type="region of interest" description="Disordered" evidence="1">
    <location>
        <begin position="149"/>
        <end position="199"/>
    </location>
</feature>
<reference evidence="2 3" key="1">
    <citation type="submission" date="2022-01" db="EMBL/GenBank/DDBJ databases">
        <authorList>
            <person name="Xiong W."/>
            <person name="Schranz E."/>
        </authorList>
    </citation>
    <scope>NUCLEOTIDE SEQUENCE [LARGE SCALE GENOMIC DNA]</scope>
</reference>
<keyword evidence="3" id="KW-1185">Reference proteome</keyword>
<feature type="compositionally biased region" description="Polar residues" evidence="1">
    <location>
        <begin position="86"/>
        <end position="113"/>
    </location>
</feature>
<comment type="caution">
    <text evidence="2">The sequence shown here is derived from an EMBL/GenBank/DDBJ whole genome shotgun (WGS) entry which is preliminary data.</text>
</comment>